<protein>
    <submittedName>
        <fullName evidence="2">Uma2 family endonuclease</fullName>
    </submittedName>
</protein>
<dbReference type="SUPFAM" id="SSF52980">
    <property type="entry name" value="Restriction endonuclease-like"/>
    <property type="match status" value="1"/>
</dbReference>
<gene>
    <name evidence="2" type="ORF">GS597_14260</name>
</gene>
<dbReference type="CDD" id="cd06260">
    <property type="entry name" value="DUF820-like"/>
    <property type="match status" value="1"/>
</dbReference>
<dbReference type="InterPro" id="IPR012296">
    <property type="entry name" value="Nuclease_put_TT1808"/>
</dbReference>
<evidence type="ECO:0000313" key="3">
    <source>
        <dbReference type="Proteomes" id="UP000607397"/>
    </source>
</evidence>
<organism evidence="2 3">
    <name type="scientific">Petrachloros mirabilis ULC683</name>
    <dbReference type="NCBI Taxonomy" id="2781853"/>
    <lineage>
        <taxon>Bacteria</taxon>
        <taxon>Bacillati</taxon>
        <taxon>Cyanobacteriota</taxon>
        <taxon>Cyanophyceae</taxon>
        <taxon>Synechococcales</taxon>
        <taxon>Petrachlorosaceae</taxon>
        <taxon>Petrachloros</taxon>
        <taxon>Petrachloros mirabilis</taxon>
    </lineage>
</organism>
<dbReference type="InterPro" id="IPR011335">
    <property type="entry name" value="Restrct_endonuc-II-like"/>
</dbReference>
<sequence length="188" mass="21070">MSLAKPQNMTLDEFLKLGWIEESPPWEYVNGKEIQKPMGGGKHSTLQKRLVAAIDQASDQYEAFLELRCTFGGRSIVPDIVVIAHDQIPVDDDGDIAGGGIQFAPPWVIEILSPDQSQTRVTGNILHCLKYGSRWAWLLDPAERSILVYQPDRLPDLLFEADQLAVLADVDLDLSVDQVFRWLQRASV</sequence>
<keyword evidence="2" id="KW-0540">Nuclease</keyword>
<dbReference type="AlphaFoldDB" id="A0A8K2A0S8"/>
<keyword evidence="3" id="KW-1185">Reference proteome</keyword>
<dbReference type="PANTHER" id="PTHR34107">
    <property type="entry name" value="SLL0198 PROTEIN-RELATED"/>
    <property type="match status" value="1"/>
</dbReference>
<evidence type="ECO:0000259" key="1">
    <source>
        <dbReference type="Pfam" id="PF05685"/>
    </source>
</evidence>
<dbReference type="InterPro" id="IPR008538">
    <property type="entry name" value="Uma2"/>
</dbReference>
<feature type="domain" description="Putative restriction endonuclease" evidence="1">
    <location>
        <begin position="12"/>
        <end position="166"/>
    </location>
</feature>
<dbReference type="RefSeq" id="WP_161826130.1">
    <property type="nucleotide sequence ID" value="NZ_WVIC01000030.1"/>
</dbReference>
<reference evidence="2" key="1">
    <citation type="submission" date="2019-12" db="EMBL/GenBank/DDBJ databases">
        <title>High-Quality draft genome sequences of three cyanobacteria isolated from the limestone walls of the Old Cathedral of Coimbra.</title>
        <authorList>
            <person name="Tiago I."/>
            <person name="Soares F."/>
            <person name="Portugal A."/>
        </authorList>
    </citation>
    <scope>NUCLEOTIDE SEQUENCE [LARGE SCALE GENOMIC DNA]</scope>
    <source>
        <strain evidence="2">C</strain>
    </source>
</reference>
<comment type="caution">
    <text evidence="2">The sequence shown here is derived from an EMBL/GenBank/DDBJ whole genome shotgun (WGS) entry which is preliminary data.</text>
</comment>
<accession>A0A8K2A0S8</accession>
<dbReference type="GO" id="GO:0004519">
    <property type="term" value="F:endonuclease activity"/>
    <property type="evidence" value="ECO:0007669"/>
    <property type="project" value="UniProtKB-KW"/>
</dbReference>
<dbReference type="EMBL" id="WVIC01000030">
    <property type="protein sequence ID" value="NCJ07651.1"/>
    <property type="molecule type" value="Genomic_DNA"/>
</dbReference>
<name>A0A8K2A0S8_9CYAN</name>
<dbReference type="PANTHER" id="PTHR34107:SF5">
    <property type="entry name" value="SLL1355 PROTEIN"/>
    <property type="match status" value="1"/>
</dbReference>
<dbReference type="Gene3D" id="3.90.1570.10">
    <property type="entry name" value="tt1808, chain A"/>
    <property type="match status" value="1"/>
</dbReference>
<proteinExistence type="predicted"/>
<evidence type="ECO:0000313" key="2">
    <source>
        <dbReference type="EMBL" id="NCJ07651.1"/>
    </source>
</evidence>
<dbReference type="Proteomes" id="UP000607397">
    <property type="component" value="Unassembled WGS sequence"/>
</dbReference>
<keyword evidence="2" id="KW-0378">Hydrolase</keyword>
<keyword evidence="2" id="KW-0255">Endonuclease</keyword>
<dbReference type="Pfam" id="PF05685">
    <property type="entry name" value="Uma2"/>
    <property type="match status" value="1"/>
</dbReference>